<dbReference type="GO" id="GO:0000139">
    <property type="term" value="C:Golgi membrane"/>
    <property type="evidence" value="ECO:0007669"/>
    <property type="project" value="UniProtKB-SubCell"/>
</dbReference>
<dbReference type="PANTHER" id="PTHR10844">
    <property type="entry name" value="CAVEOLIN"/>
    <property type="match status" value="1"/>
</dbReference>
<reference evidence="8 9" key="1">
    <citation type="submission" date="2024-05" db="EMBL/GenBank/DDBJ databases">
        <authorList>
            <person name="Wallberg A."/>
        </authorList>
    </citation>
    <scope>NUCLEOTIDE SEQUENCE [LARGE SCALE GENOMIC DNA]</scope>
</reference>
<comment type="subcellular location">
    <subcellularLocation>
        <location evidence="1 6">Cell membrane</location>
        <topology evidence="1 6">Peripheral membrane protein</topology>
    </subcellularLocation>
    <subcellularLocation>
        <location evidence="6">Golgi apparatus membrane</location>
        <topology evidence="6">Peripheral membrane protein</topology>
    </subcellularLocation>
    <subcellularLocation>
        <location evidence="6">Membrane</location>
        <location evidence="6">Caveola</location>
        <topology evidence="6">Peripheral membrane protein</topology>
    </subcellularLocation>
</comment>
<sequence>MSSEAEKDNPHDPLNIHAKLNSDWSTVFAEPGESTTPDVLWNFYDVMYKTLFRIFYLIPAILIGPIVIILTALLMALQNFVLLWLMHPMFVCFKKCMVIQEKYFWVILETFMKPLFRVCGYCFSEFRIRYQRFENNSNTDIFIV</sequence>
<dbReference type="AlphaFoldDB" id="A0AAV2QWG6"/>
<dbReference type="Pfam" id="PF01146">
    <property type="entry name" value="Caveolin"/>
    <property type="match status" value="1"/>
</dbReference>
<proteinExistence type="inferred from homology"/>
<evidence type="ECO:0000256" key="4">
    <source>
        <dbReference type="ARBA" id="ARBA00023034"/>
    </source>
</evidence>
<evidence type="ECO:0000256" key="3">
    <source>
        <dbReference type="ARBA" id="ARBA00022475"/>
    </source>
</evidence>
<keyword evidence="5 6" id="KW-0472">Membrane</keyword>
<dbReference type="EMBL" id="CAXKWB010012432">
    <property type="protein sequence ID" value="CAL4104599.1"/>
    <property type="molecule type" value="Genomic_DNA"/>
</dbReference>
<evidence type="ECO:0000256" key="5">
    <source>
        <dbReference type="ARBA" id="ARBA00023136"/>
    </source>
</evidence>
<keyword evidence="3 6" id="KW-1003">Cell membrane</keyword>
<name>A0AAV2QWG6_MEGNR</name>
<dbReference type="GO" id="GO:0070836">
    <property type="term" value="P:caveola assembly"/>
    <property type="evidence" value="ECO:0007669"/>
    <property type="project" value="InterPro"/>
</dbReference>
<evidence type="ECO:0000256" key="6">
    <source>
        <dbReference type="RuleBase" id="RU000680"/>
    </source>
</evidence>
<dbReference type="PANTHER" id="PTHR10844:SF19">
    <property type="entry name" value="CAVEOLIN-2"/>
    <property type="match status" value="1"/>
</dbReference>
<feature type="transmembrane region" description="Helical" evidence="7">
    <location>
        <begin position="54"/>
        <end position="85"/>
    </location>
</feature>
<evidence type="ECO:0000256" key="2">
    <source>
        <dbReference type="ARBA" id="ARBA00010988"/>
    </source>
</evidence>
<evidence type="ECO:0000256" key="7">
    <source>
        <dbReference type="SAM" id="Phobius"/>
    </source>
</evidence>
<dbReference type="InterPro" id="IPR001612">
    <property type="entry name" value="Caveolin"/>
</dbReference>
<keyword evidence="9" id="KW-1185">Reference proteome</keyword>
<dbReference type="Proteomes" id="UP001497623">
    <property type="component" value="Unassembled WGS sequence"/>
</dbReference>
<protein>
    <recommendedName>
        <fullName evidence="6">Caveolin</fullName>
    </recommendedName>
</protein>
<accession>A0AAV2QWG6</accession>
<comment type="similarity">
    <text evidence="2 6">Belongs to the caveolin family.</text>
</comment>
<organism evidence="8 9">
    <name type="scientific">Meganyctiphanes norvegica</name>
    <name type="common">Northern krill</name>
    <name type="synonym">Thysanopoda norvegica</name>
    <dbReference type="NCBI Taxonomy" id="48144"/>
    <lineage>
        <taxon>Eukaryota</taxon>
        <taxon>Metazoa</taxon>
        <taxon>Ecdysozoa</taxon>
        <taxon>Arthropoda</taxon>
        <taxon>Crustacea</taxon>
        <taxon>Multicrustacea</taxon>
        <taxon>Malacostraca</taxon>
        <taxon>Eumalacostraca</taxon>
        <taxon>Eucarida</taxon>
        <taxon>Euphausiacea</taxon>
        <taxon>Euphausiidae</taxon>
        <taxon>Meganyctiphanes</taxon>
    </lineage>
</organism>
<comment type="function">
    <text evidence="6">May act as a scaffolding protein within caveolar membranes. Interacts directly with G-protein alpha subunits and can functionally regulate their activity.</text>
</comment>
<keyword evidence="7" id="KW-1133">Transmembrane helix</keyword>
<dbReference type="GO" id="GO:0005901">
    <property type="term" value="C:caveola"/>
    <property type="evidence" value="ECO:0007669"/>
    <property type="project" value="UniProtKB-SubCell"/>
</dbReference>
<comment type="caution">
    <text evidence="8">The sequence shown here is derived from an EMBL/GenBank/DDBJ whole genome shotgun (WGS) entry which is preliminary data.</text>
</comment>
<keyword evidence="4 6" id="KW-0333">Golgi apparatus</keyword>
<keyword evidence="7" id="KW-0812">Transmembrane</keyword>
<gene>
    <name evidence="8" type="ORF">MNOR_LOCUS17812</name>
</gene>
<dbReference type="GO" id="GO:0060090">
    <property type="term" value="F:molecular adaptor activity"/>
    <property type="evidence" value="ECO:0007669"/>
    <property type="project" value="TreeGrafter"/>
</dbReference>
<evidence type="ECO:0000313" key="8">
    <source>
        <dbReference type="EMBL" id="CAL4104599.1"/>
    </source>
</evidence>
<evidence type="ECO:0000256" key="1">
    <source>
        <dbReference type="ARBA" id="ARBA00004202"/>
    </source>
</evidence>
<evidence type="ECO:0000313" key="9">
    <source>
        <dbReference type="Proteomes" id="UP001497623"/>
    </source>
</evidence>